<dbReference type="Pfam" id="PF02674">
    <property type="entry name" value="Colicin_V"/>
    <property type="match status" value="1"/>
</dbReference>
<protein>
    <submittedName>
        <fullName evidence="6">MarP family serine protease</fullName>
    </submittedName>
</protein>
<comment type="subcellular location">
    <subcellularLocation>
        <location evidence="1">Membrane</location>
        <topology evidence="1">Multi-pass membrane protein</topology>
    </subcellularLocation>
</comment>
<dbReference type="InterPro" id="IPR009003">
    <property type="entry name" value="Peptidase_S1_PA"/>
</dbReference>
<dbReference type="InterPro" id="IPR043504">
    <property type="entry name" value="Peptidase_S1_PA_chymotrypsin"/>
</dbReference>
<dbReference type="GO" id="GO:0004252">
    <property type="term" value="F:serine-type endopeptidase activity"/>
    <property type="evidence" value="ECO:0007669"/>
    <property type="project" value="InterPro"/>
</dbReference>
<keyword evidence="4 5" id="KW-0472">Membrane</keyword>
<evidence type="ECO:0000313" key="7">
    <source>
        <dbReference type="Proteomes" id="UP000307768"/>
    </source>
</evidence>
<name>A0A5Q6S3Y9_9ACTN</name>
<organism evidence="6 7">
    <name type="scientific">Mumia zhuanghuii</name>
    <dbReference type="NCBI Taxonomy" id="2585211"/>
    <lineage>
        <taxon>Bacteria</taxon>
        <taxon>Bacillati</taxon>
        <taxon>Actinomycetota</taxon>
        <taxon>Actinomycetes</taxon>
        <taxon>Propionibacteriales</taxon>
        <taxon>Nocardioidaceae</taxon>
        <taxon>Mumia</taxon>
    </lineage>
</organism>
<feature type="transmembrane region" description="Helical" evidence="5">
    <location>
        <begin position="32"/>
        <end position="49"/>
    </location>
</feature>
<reference evidence="6 7" key="1">
    <citation type="submission" date="2019-09" db="EMBL/GenBank/DDBJ databases">
        <title>Mumia zhuanghuii sp. nov. isolated from the intestinal contents of plateau pika (Ochotona curzoniae) in the Qinghai-Tibet plateau of China.</title>
        <authorList>
            <person name="Tian Z."/>
        </authorList>
    </citation>
    <scope>NUCLEOTIDE SEQUENCE [LARGE SCALE GENOMIC DNA]</scope>
    <source>
        <strain evidence="7">350</strain>
    </source>
</reference>
<dbReference type="InterPro" id="IPR003825">
    <property type="entry name" value="Colicin-V_CvpA"/>
</dbReference>
<proteinExistence type="predicted"/>
<sequence>MTLVDVVVVVVVISYAVLGYLRGFVAGAAAMLGLLAGGVVGLVVAPLVLSRVDHGIGRSLLAVVIVLVIASAGQAIGAHLGNGLRERVTHPPARSLDAAGGVVLSATAALVVCWALGYAISGSQLPGASTAVRGSTTLAAVDAVMPQGVRSALHSFDTVVDATLFPRYLEPFADETIEPVEAPDQAVLARPEVQAARRSVARITGYAECDRGIEGSGFVFAPERVMTNAHVVAGVDDPTVTVRGKKLDARVVYYDPSLDVAVLEVPGLRARALSFDPEAEPRESAAVLGFPENGPFDARAARIRSQQRLRSPDIYGTAEVVREVYSLRALVRSGNSGGPVISEQGRVLGVVFAASISDSSTGYALTADQVGDAARAGAKADDTVNTGSCA</sequence>
<evidence type="ECO:0000256" key="5">
    <source>
        <dbReference type="SAM" id="Phobius"/>
    </source>
</evidence>
<dbReference type="GO" id="GO:0006508">
    <property type="term" value="P:proteolysis"/>
    <property type="evidence" value="ECO:0007669"/>
    <property type="project" value="UniProtKB-KW"/>
</dbReference>
<dbReference type="OrthoDB" id="9766361at2"/>
<dbReference type="GO" id="GO:0009403">
    <property type="term" value="P:toxin biosynthetic process"/>
    <property type="evidence" value="ECO:0007669"/>
    <property type="project" value="InterPro"/>
</dbReference>
<keyword evidence="3 5" id="KW-1133">Transmembrane helix</keyword>
<comment type="caution">
    <text evidence="6">The sequence shown here is derived from an EMBL/GenBank/DDBJ whole genome shotgun (WGS) entry which is preliminary data.</text>
</comment>
<dbReference type="InterPro" id="IPR047680">
    <property type="entry name" value="MarP-like"/>
</dbReference>
<evidence type="ECO:0000256" key="1">
    <source>
        <dbReference type="ARBA" id="ARBA00004141"/>
    </source>
</evidence>
<accession>A0A5Q6S3Y9</accession>
<gene>
    <name evidence="6" type="ORF">FE697_004355</name>
</gene>
<dbReference type="RefSeq" id="WP_149768289.1">
    <property type="nucleotide sequence ID" value="NZ_VDFQ02000001.1"/>
</dbReference>
<dbReference type="Proteomes" id="UP000307768">
    <property type="component" value="Unassembled WGS sequence"/>
</dbReference>
<dbReference type="GO" id="GO:0016020">
    <property type="term" value="C:membrane"/>
    <property type="evidence" value="ECO:0007669"/>
    <property type="project" value="UniProtKB-SubCell"/>
</dbReference>
<evidence type="ECO:0000256" key="3">
    <source>
        <dbReference type="ARBA" id="ARBA00022989"/>
    </source>
</evidence>
<dbReference type="NCBIfam" id="NF033740">
    <property type="entry name" value="MarP_fam_protase"/>
    <property type="match status" value="1"/>
</dbReference>
<evidence type="ECO:0000313" key="6">
    <source>
        <dbReference type="EMBL" id="KAA1425115.1"/>
    </source>
</evidence>
<dbReference type="InterPro" id="IPR001940">
    <property type="entry name" value="Peptidase_S1C"/>
</dbReference>
<keyword evidence="6" id="KW-0645">Protease</keyword>
<dbReference type="PANTHER" id="PTHR43019:SF23">
    <property type="entry name" value="PROTEASE DO-LIKE 5, CHLOROPLASTIC"/>
    <property type="match status" value="1"/>
</dbReference>
<keyword evidence="2 5" id="KW-0812">Transmembrane</keyword>
<evidence type="ECO:0000256" key="4">
    <source>
        <dbReference type="ARBA" id="ARBA00023136"/>
    </source>
</evidence>
<feature type="transmembrane region" description="Helical" evidence="5">
    <location>
        <begin position="6"/>
        <end position="25"/>
    </location>
</feature>
<dbReference type="SUPFAM" id="SSF50494">
    <property type="entry name" value="Trypsin-like serine proteases"/>
    <property type="match status" value="1"/>
</dbReference>
<dbReference type="AlphaFoldDB" id="A0A5Q6S3Y9"/>
<dbReference type="Pfam" id="PF13365">
    <property type="entry name" value="Trypsin_2"/>
    <property type="match status" value="1"/>
</dbReference>
<feature type="transmembrane region" description="Helical" evidence="5">
    <location>
        <begin position="55"/>
        <end position="77"/>
    </location>
</feature>
<dbReference type="PRINTS" id="PR00834">
    <property type="entry name" value="PROTEASES2C"/>
</dbReference>
<keyword evidence="6" id="KW-0378">Hydrolase</keyword>
<evidence type="ECO:0000256" key="2">
    <source>
        <dbReference type="ARBA" id="ARBA00022692"/>
    </source>
</evidence>
<dbReference type="PANTHER" id="PTHR43019">
    <property type="entry name" value="SERINE ENDOPROTEASE DEGS"/>
    <property type="match status" value="1"/>
</dbReference>
<feature type="transmembrane region" description="Helical" evidence="5">
    <location>
        <begin position="98"/>
        <end position="120"/>
    </location>
</feature>
<dbReference type="Gene3D" id="2.40.10.10">
    <property type="entry name" value="Trypsin-like serine proteases"/>
    <property type="match status" value="2"/>
</dbReference>
<dbReference type="EMBL" id="VDFQ02000001">
    <property type="protein sequence ID" value="KAA1425115.1"/>
    <property type="molecule type" value="Genomic_DNA"/>
</dbReference>